<feature type="compositionally biased region" description="Polar residues" evidence="1">
    <location>
        <begin position="226"/>
        <end position="239"/>
    </location>
</feature>
<dbReference type="Proteomes" id="UP000310200">
    <property type="component" value="Unassembled WGS sequence"/>
</dbReference>
<accession>A0A4S2KMR9</accession>
<evidence type="ECO:0000313" key="3">
    <source>
        <dbReference type="EMBL" id="TGZ50606.1"/>
    </source>
</evidence>
<evidence type="ECO:0000313" key="4">
    <source>
        <dbReference type="Proteomes" id="UP000310200"/>
    </source>
</evidence>
<gene>
    <name evidence="3" type="ORF">DBV15_12943</name>
</gene>
<comment type="caution">
    <text evidence="3">The sequence shown here is derived from an EMBL/GenBank/DDBJ whole genome shotgun (WGS) entry which is preliminary data.</text>
</comment>
<proteinExistence type="predicted"/>
<dbReference type="EMBL" id="QBLH01001919">
    <property type="protein sequence ID" value="TGZ50606.1"/>
    <property type="molecule type" value="Genomic_DNA"/>
</dbReference>
<dbReference type="GO" id="GO:0005576">
    <property type="term" value="C:extracellular region"/>
    <property type="evidence" value="ECO:0007669"/>
    <property type="project" value="InterPro"/>
</dbReference>
<dbReference type="GO" id="GO:0008061">
    <property type="term" value="F:chitin binding"/>
    <property type="evidence" value="ECO:0007669"/>
    <property type="project" value="InterPro"/>
</dbReference>
<dbReference type="Pfam" id="PF01607">
    <property type="entry name" value="CBM_14"/>
    <property type="match status" value="1"/>
</dbReference>
<organism evidence="3 4">
    <name type="scientific">Temnothorax longispinosus</name>
    <dbReference type="NCBI Taxonomy" id="300112"/>
    <lineage>
        <taxon>Eukaryota</taxon>
        <taxon>Metazoa</taxon>
        <taxon>Ecdysozoa</taxon>
        <taxon>Arthropoda</taxon>
        <taxon>Hexapoda</taxon>
        <taxon>Insecta</taxon>
        <taxon>Pterygota</taxon>
        <taxon>Neoptera</taxon>
        <taxon>Endopterygota</taxon>
        <taxon>Hymenoptera</taxon>
        <taxon>Apocrita</taxon>
        <taxon>Aculeata</taxon>
        <taxon>Formicoidea</taxon>
        <taxon>Formicidae</taxon>
        <taxon>Myrmicinae</taxon>
        <taxon>Temnothorax</taxon>
    </lineage>
</organism>
<dbReference type="Gene3D" id="2.170.140.10">
    <property type="entry name" value="Chitin binding domain"/>
    <property type="match status" value="1"/>
</dbReference>
<feature type="domain" description="Chitin-binding type-2" evidence="2">
    <location>
        <begin position="2"/>
        <end position="29"/>
    </location>
</feature>
<evidence type="ECO:0000256" key="1">
    <source>
        <dbReference type="SAM" id="MobiDB-lite"/>
    </source>
</evidence>
<feature type="region of interest" description="Disordered" evidence="1">
    <location>
        <begin position="226"/>
        <end position="262"/>
    </location>
</feature>
<evidence type="ECO:0000259" key="2">
    <source>
        <dbReference type="Pfam" id="PF01607"/>
    </source>
</evidence>
<feature type="compositionally biased region" description="Gly residues" evidence="1">
    <location>
        <begin position="253"/>
        <end position="262"/>
    </location>
</feature>
<protein>
    <submittedName>
        <fullName evidence="3">Acidic mammalian chitinase</fullName>
    </submittedName>
</protein>
<dbReference type="InterPro" id="IPR002557">
    <property type="entry name" value="Chitin-bd_dom"/>
</dbReference>
<dbReference type="SUPFAM" id="SSF57625">
    <property type="entry name" value="Invertebrate chitin-binding proteins"/>
    <property type="match status" value="1"/>
</dbReference>
<dbReference type="AlphaFoldDB" id="A0A4S2KMR9"/>
<dbReference type="InterPro" id="IPR036508">
    <property type="entry name" value="Chitin-bd_dom_sf"/>
</dbReference>
<feature type="non-terminal residue" evidence="3">
    <location>
        <position position="262"/>
    </location>
</feature>
<keyword evidence="4" id="KW-1185">Reference proteome</keyword>
<name>A0A4S2KMR9_9HYME</name>
<sequence>MAFEFRCPYGLVFDEQKLVCEWPWLVPACSESGSGYSKTEYNYGGYTAGSSTRGGVGGYVTSGSPGYSVTAGRDYSNVDYSRTTGAGIHGTNYFGSTAGDVDRRPGISLSGAGTVPGHVGSSGQTGIGYSKSTPYGGAVSSVPTYSGSPGIQIGSVPSGTIVVGEGNTRYSTSSGKIGDTGYTVSGQDGAGYSVSGGFNTGFGNTGSLGGVTAGGFSGSTAGEYSGTASGSHLTQQGVTYSERPISSYPSSGGYTGNTGALG</sequence>
<dbReference type="STRING" id="300112.A0A4S2KMR9"/>
<reference evidence="3 4" key="1">
    <citation type="journal article" date="2019" name="Philos. Trans. R. Soc. Lond., B, Biol. Sci.">
        <title>Ant behaviour and brain gene expression of defending hosts depend on the ecological success of the intruding social parasite.</title>
        <authorList>
            <person name="Kaur R."/>
            <person name="Stoldt M."/>
            <person name="Jongepier E."/>
            <person name="Feldmeyer B."/>
            <person name="Menzel F."/>
            <person name="Bornberg-Bauer E."/>
            <person name="Foitzik S."/>
        </authorList>
    </citation>
    <scope>NUCLEOTIDE SEQUENCE [LARGE SCALE GENOMIC DNA]</scope>
    <source>
        <tissue evidence="3">Whole body</tissue>
    </source>
</reference>